<keyword evidence="2" id="KW-1185">Reference proteome</keyword>
<protein>
    <submittedName>
        <fullName evidence="1">Uncharacterized protein</fullName>
    </submittedName>
</protein>
<dbReference type="Proteomes" id="UP000289238">
    <property type="component" value="Unassembled WGS sequence"/>
</dbReference>
<dbReference type="EMBL" id="QOVM01000002">
    <property type="protein sequence ID" value="RXG23260.1"/>
    <property type="molecule type" value="Genomic_DNA"/>
</dbReference>
<dbReference type="RefSeq" id="WP_128756802.1">
    <property type="nucleotide sequence ID" value="NZ_QOVM01000002.1"/>
</dbReference>
<dbReference type="AlphaFoldDB" id="A0A4Q0P927"/>
<organism evidence="1 2">
    <name type="scientific">Leeuwenhoekiella aequorea</name>
    <dbReference type="NCBI Taxonomy" id="283736"/>
    <lineage>
        <taxon>Bacteria</taxon>
        <taxon>Pseudomonadati</taxon>
        <taxon>Bacteroidota</taxon>
        <taxon>Flavobacteriia</taxon>
        <taxon>Flavobacteriales</taxon>
        <taxon>Flavobacteriaceae</taxon>
        <taxon>Leeuwenhoekiella</taxon>
    </lineage>
</organism>
<reference evidence="1 2" key="1">
    <citation type="submission" date="2018-07" db="EMBL/GenBank/DDBJ databases">
        <title>Leeuwenhoekiella genomics.</title>
        <authorList>
            <person name="Tahon G."/>
            <person name="Willems A."/>
        </authorList>
    </citation>
    <scope>NUCLEOTIDE SEQUENCE [LARGE SCALE GENOMIC DNA]</scope>
    <source>
        <strain evidence="1 2">LMG 22550</strain>
    </source>
</reference>
<name>A0A4Q0P927_9FLAO</name>
<accession>A0A4Q0P927</accession>
<dbReference type="OrthoDB" id="1452312at2"/>
<gene>
    <name evidence="1" type="ORF">DSM00_872</name>
</gene>
<evidence type="ECO:0000313" key="2">
    <source>
        <dbReference type="Proteomes" id="UP000289238"/>
    </source>
</evidence>
<sequence>MLKIISTSLILFIGSISFANSSKIVIPSDNFKSEIIPLFKYNLDNVKFYEANNLIVSELPNAVLRLHDLKEVNFRGEIILRRSPLELAKLKSPIKTA</sequence>
<proteinExistence type="predicted"/>
<evidence type="ECO:0000313" key="1">
    <source>
        <dbReference type="EMBL" id="RXG23260.1"/>
    </source>
</evidence>
<comment type="caution">
    <text evidence="1">The sequence shown here is derived from an EMBL/GenBank/DDBJ whole genome shotgun (WGS) entry which is preliminary data.</text>
</comment>